<accession>A0ACB8DCI7</accession>
<dbReference type="Proteomes" id="UP000821865">
    <property type="component" value="Chromosome 2"/>
</dbReference>
<reference evidence="1" key="1">
    <citation type="submission" date="2020-05" db="EMBL/GenBank/DDBJ databases">
        <title>Large-scale comparative analyses of tick genomes elucidate their genetic diversity and vector capacities.</title>
        <authorList>
            <person name="Jia N."/>
            <person name="Wang J."/>
            <person name="Shi W."/>
            <person name="Du L."/>
            <person name="Sun Y."/>
            <person name="Zhan W."/>
            <person name="Jiang J."/>
            <person name="Wang Q."/>
            <person name="Zhang B."/>
            <person name="Ji P."/>
            <person name="Sakyi L.B."/>
            <person name="Cui X."/>
            <person name="Yuan T."/>
            <person name="Jiang B."/>
            <person name="Yang W."/>
            <person name="Lam T.T.-Y."/>
            <person name="Chang Q."/>
            <person name="Ding S."/>
            <person name="Wang X."/>
            <person name="Zhu J."/>
            <person name="Ruan X."/>
            <person name="Zhao L."/>
            <person name="Wei J."/>
            <person name="Que T."/>
            <person name="Du C."/>
            <person name="Cheng J."/>
            <person name="Dai P."/>
            <person name="Han X."/>
            <person name="Huang E."/>
            <person name="Gao Y."/>
            <person name="Liu J."/>
            <person name="Shao H."/>
            <person name="Ye R."/>
            <person name="Li L."/>
            <person name="Wei W."/>
            <person name="Wang X."/>
            <person name="Wang C."/>
            <person name="Yang T."/>
            <person name="Huo Q."/>
            <person name="Li W."/>
            <person name="Guo W."/>
            <person name="Chen H."/>
            <person name="Zhou L."/>
            <person name="Ni X."/>
            <person name="Tian J."/>
            <person name="Zhou Y."/>
            <person name="Sheng Y."/>
            <person name="Liu T."/>
            <person name="Pan Y."/>
            <person name="Xia L."/>
            <person name="Li J."/>
            <person name="Zhao F."/>
            <person name="Cao W."/>
        </authorList>
    </citation>
    <scope>NUCLEOTIDE SEQUENCE</scope>
    <source>
        <strain evidence="1">Dsil-2018</strain>
    </source>
</reference>
<protein>
    <submittedName>
        <fullName evidence="1">Uncharacterized protein</fullName>
    </submittedName>
</protein>
<keyword evidence="2" id="KW-1185">Reference proteome</keyword>
<name>A0ACB8DCI7_DERSI</name>
<sequence>MILSTLSSTSLEEVRSAAPDATLWLQLYVFKNRTLTQELVRRAECANFTAVVLTVDAPTWGQRIPDVRNTFVIPNGISLGNFDDSIYANFNMTNATSGSGLTKYTNDFFDQSLTWQDVDWLKNITSLPVVLKGIITAEDAELAVQHGAHAILVSNHGGRQLDGAPATIEALSAIVQAVGNRTEVYLDGGVRTGSDVLKAIALGARAVFVGRPALWGLAYNGTVGVKKMLDIFRTELYRALALMGHSSVDTLRPHNLIRQERYGLL</sequence>
<evidence type="ECO:0000313" key="2">
    <source>
        <dbReference type="Proteomes" id="UP000821865"/>
    </source>
</evidence>
<organism evidence="1 2">
    <name type="scientific">Dermacentor silvarum</name>
    <name type="common">Tick</name>
    <dbReference type="NCBI Taxonomy" id="543639"/>
    <lineage>
        <taxon>Eukaryota</taxon>
        <taxon>Metazoa</taxon>
        <taxon>Ecdysozoa</taxon>
        <taxon>Arthropoda</taxon>
        <taxon>Chelicerata</taxon>
        <taxon>Arachnida</taxon>
        <taxon>Acari</taxon>
        <taxon>Parasitiformes</taxon>
        <taxon>Ixodida</taxon>
        <taxon>Ixodoidea</taxon>
        <taxon>Ixodidae</taxon>
        <taxon>Rhipicephalinae</taxon>
        <taxon>Dermacentor</taxon>
    </lineage>
</organism>
<comment type="caution">
    <text evidence="1">The sequence shown here is derived from an EMBL/GenBank/DDBJ whole genome shotgun (WGS) entry which is preliminary data.</text>
</comment>
<proteinExistence type="predicted"/>
<gene>
    <name evidence="1" type="ORF">HPB49_009810</name>
</gene>
<evidence type="ECO:0000313" key="1">
    <source>
        <dbReference type="EMBL" id="KAH7965685.1"/>
    </source>
</evidence>
<dbReference type="EMBL" id="CM023471">
    <property type="protein sequence ID" value="KAH7965685.1"/>
    <property type="molecule type" value="Genomic_DNA"/>
</dbReference>